<protein>
    <recommendedName>
        <fullName evidence="3">DNA polymerase III delta N-terminal domain-containing protein</fullName>
    </recommendedName>
</protein>
<gene>
    <name evidence="1" type="ORF">A2774_01350</name>
</gene>
<dbReference type="AlphaFoldDB" id="A0A1F7GDW8"/>
<evidence type="ECO:0000313" key="1">
    <source>
        <dbReference type="EMBL" id="OGK17056.1"/>
    </source>
</evidence>
<comment type="caution">
    <text evidence="1">The sequence shown here is derived from an EMBL/GenBank/DDBJ whole genome shotgun (WGS) entry which is preliminary data.</text>
</comment>
<dbReference type="InterPro" id="IPR008921">
    <property type="entry name" value="DNA_pol3_clamp-load_cplx_C"/>
</dbReference>
<dbReference type="EMBL" id="MFZG01000014">
    <property type="protein sequence ID" value="OGK17056.1"/>
    <property type="molecule type" value="Genomic_DNA"/>
</dbReference>
<name>A0A1F7GDW8_9BACT</name>
<evidence type="ECO:0000313" key="2">
    <source>
        <dbReference type="Proteomes" id="UP000177208"/>
    </source>
</evidence>
<evidence type="ECO:0008006" key="3">
    <source>
        <dbReference type="Google" id="ProtNLM"/>
    </source>
</evidence>
<accession>A0A1F7GDW8</accession>
<dbReference type="GO" id="GO:0003677">
    <property type="term" value="F:DNA binding"/>
    <property type="evidence" value="ECO:0007669"/>
    <property type="project" value="InterPro"/>
</dbReference>
<dbReference type="Proteomes" id="UP000177208">
    <property type="component" value="Unassembled WGS sequence"/>
</dbReference>
<dbReference type="SUPFAM" id="SSF48019">
    <property type="entry name" value="post-AAA+ oligomerization domain-like"/>
    <property type="match status" value="1"/>
</dbReference>
<organism evidence="1 2">
    <name type="scientific">Candidatus Roizmanbacteria bacterium RIFCSPHIGHO2_01_FULL_39_12c</name>
    <dbReference type="NCBI Taxonomy" id="1802031"/>
    <lineage>
        <taxon>Bacteria</taxon>
        <taxon>Candidatus Roizmaniibacteriota</taxon>
    </lineage>
</organism>
<proteinExistence type="predicted"/>
<reference evidence="1 2" key="1">
    <citation type="journal article" date="2016" name="Nat. Commun.">
        <title>Thousands of microbial genomes shed light on interconnected biogeochemical processes in an aquifer system.</title>
        <authorList>
            <person name="Anantharaman K."/>
            <person name="Brown C.T."/>
            <person name="Hug L.A."/>
            <person name="Sharon I."/>
            <person name="Castelle C.J."/>
            <person name="Probst A.J."/>
            <person name="Thomas B.C."/>
            <person name="Singh A."/>
            <person name="Wilkins M.J."/>
            <person name="Karaoz U."/>
            <person name="Brodie E.L."/>
            <person name="Williams K.H."/>
            <person name="Hubbard S.S."/>
            <person name="Banfield J.F."/>
        </authorList>
    </citation>
    <scope>NUCLEOTIDE SEQUENCE [LARGE SCALE GENOMIC DNA]</scope>
</reference>
<dbReference type="GO" id="GO:0006260">
    <property type="term" value="P:DNA replication"/>
    <property type="evidence" value="ECO:0007669"/>
    <property type="project" value="InterPro"/>
</dbReference>
<sequence length="227" mass="26765">MLTIICGEDTVGSRNYYNQLKKEYLIQGIEIREINYQDVVKLSQWLAESRSLFGDKRIFFTSRLNKQFRKDNKLFLQELQKLAKLKDVLVIDWEEISAWELKLKKLGQIKEFKADRTIFKLLGLALPGKRQVFINYLNYLDKTLSENFIFIMLVRHARNLILISQGITPAKVQTWQKYKLEAQASAWKKENLINFYQALFKIEIGMKTSTNPYTVKESLEILACHFL</sequence>
<dbReference type="Gene3D" id="1.20.272.10">
    <property type="match status" value="1"/>
</dbReference>